<evidence type="ECO:0000256" key="1">
    <source>
        <dbReference type="ARBA" id="ARBA00009865"/>
    </source>
</evidence>
<evidence type="ECO:0000256" key="5">
    <source>
        <dbReference type="RuleBase" id="RU361187"/>
    </source>
</evidence>
<dbReference type="GO" id="GO:0005975">
    <property type="term" value="P:carbohydrate metabolic process"/>
    <property type="evidence" value="ECO:0007669"/>
    <property type="project" value="InterPro"/>
</dbReference>
<keyword evidence="8" id="KW-1185">Reference proteome</keyword>
<dbReference type="EMBL" id="MU854460">
    <property type="protein sequence ID" value="KAK4034956.1"/>
    <property type="molecule type" value="Genomic_DNA"/>
</dbReference>
<comment type="similarity">
    <text evidence="1 5">Belongs to the glycosyl hydrolase 43 family.</text>
</comment>
<dbReference type="PANTHER" id="PTHR43817">
    <property type="entry name" value="GLYCOSYL HYDROLASE"/>
    <property type="match status" value="1"/>
</dbReference>
<protein>
    <submittedName>
        <fullName evidence="7">Arabinofuranosidase</fullName>
    </submittedName>
</protein>
<organism evidence="7 8">
    <name type="scientific">Parachaetomium inaequale</name>
    <dbReference type="NCBI Taxonomy" id="2588326"/>
    <lineage>
        <taxon>Eukaryota</taxon>
        <taxon>Fungi</taxon>
        <taxon>Dikarya</taxon>
        <taxon>Ascomycota</taxon>
        <taxon>Pezizomycotina</taxon>
        <taxon>Sordariomycetes</taxon>
        <taxon>Sordariomycetidae</taxon>
        <taxon>Sordariales</taxon>
        <taxon>Chaetomiaceae</taxon>
        <taxon>Parachaetomium</taxon>
    </lineage>
</organism>
<name>A0AAN6PEL1_9PEZI</name>
<dbReference type="Gene3D" id="2.115.10.20">
    <property type="entry name" value="Glycosyl hydrolase domain, family 43"/>
    <property type="match status" value="1"/>
</dbReference>
<feature type="chain" id="PRO_5042910531" evidence="6">
    <location>
        <begin position="20"/>
        <end position="322"/>
    </location>
</feature>
<dbReference type="AlphaFoldDB" id="A0AAN6PEL1"/>
<dbReference type="PANTHER" id="PTHR43817:SF1">
    <property type="entry name" value="HYDROLASE, FAMILY 43, PUTATIVE (AFU_ORTHOLOGUE AFUA_3G01660)-RELATED"/>
    <property type="match status" value="1"/>
</dbReference>
<dbReference type="InterPro" id="IPR016828">
    <property type="entry name" value="Alpha-L-arabinofuranosidase"/>
</dbReference>
<reference evidence="8" key="1">
    <citation type="journal article" date="2023" name="Mol. Phylogenet. Evol.">
        <title>Genome-scale phylogeny and comparative genomics of the fungal order Sordariales.</title>
        <authorList>
            <person name="Hensen N."/>
            <person name="Bonometti L."/>
            <person name="Westerberg I."/>
            <person name="Brannstrom I.O."/>
            <person name="Guillou S."/>
            <person name="Cros-Aarteil S."/>
            <person name="Calhoun S."/>
            <person name="Haridas S."/>
            <person name="Kuo A."/>
            <person name="Mondo S."/>
            <person name="Pangilinan J."/>
            <person name="Riley R."/>
            <person name="LaButti K."/>
            <person name="Andreopoulos B."/>
            <person name="Lipzen A."/>
            <person name="Chen C."/>
            <person name="Yan M."/>
            <person name="Daum C."/>
            <person name="Ng V."/>
            <person name="Clum A."/>
            <person name="Steindorff A."/>
            <person name="Ohm R.A."/>
            <person name="Martin F."/>
            <person name="Silar P."/>
            <person name="Natvig D.O."/>
            <person name="Lalanne C."/>
            <person name="Gautier V."/>
            <person name="Ament-Velasquez S.L."/>
            <person name="Kruys A."/>
            <person name="Hutchinson M.I."/>
            <person name="Powell A.J."/>
            <person name="Barry K."/>
            <person name="Miller A.N."/>
            <person name="Grigoriev I.V."/>
            <person name="Debuchy R."/>
            <person name="Gladieux P."/>
            <person name="Hiltunen Thoren M."/>
            <person name="Johannesson H."/>
        </authorList>
    </citation>
    <scope>NUCLEOTIDE SEQUENCE [LARGE SCALE GENOMIC DNA]</scope>
    <source>
        <strain evidence="8">CBS 284.82</strain>
    </source>
</reference>
<feature type="signal peptide" evidence="6">
    <location>
        <begin position="1"/>
        <end position="19"/>
    </location>
</feature>
<evidence type="ECO:0000313" key="7">
    <source>
        <dbReference type="EMBL" id="KAK4034956.1"/>
    </source>
</evidence>
<evidence type="ECO:0000256" key="3">
    <source>
        <dbReference type="ARBA" id="ARBA00022801"/>
    </source>
</evidence>
<dbReference type="PIRSF" id="PIRSF025414">
    <property type="entry name" value="Alpha-L-arabinofuranosidase"/>
    <property type="match status" value="1"/>
</dbReference>
<evidence type="ECO:0000256" key="2">
    <source>
        <dbReference type="ARBA" id="ARBA00022729"/>
    </source>
</evidence>
<dbReference type="CDD" id="cd18820">
    <property type="entry name" value="GH43_LbAraf43-like"/>
    <property type="match status" value="1"/>
</dbReference>
<keyword evidence="3 5" id="KW-0378">Hydrolase</keyword>
<dbReference type="Proteomes" id="UP001303115">
    <property type="component" value="Unassembled WGS sequence"/>
</dbReference>
<dbReference type="SUPFAM" id="SSF75005">
    <property type="entry name" value="Arabinanase/levansucrase/invertase"/>
    <property type="match status" value="1"/>
</dbReference>
<sequence>MRINSIVGAFTGLLGLASAASFSNPLRPFNGSDPHMTYSDGYYYLMTTTWTNLQITRAKTLEGLKNGETKVVWTDADPSRCCNVWAPELHKIGNKWYIYYTAGNGQNLDGQRPHVLQGGGNPWAKFSYAGQLSQDWGIDATVLRVENKNYFVWSCFADGIQSMCIAPMNSPTSIGASRVLSQPLLDWERVDTPVNEGPAPLYHNGKIFLAYSASFCWTSSYQLGLLTFNGGDPTLASSWTKTGPFFSSANGNYGPGHNGFFNSPDGTEIWNIYHATAIKTGNCDGNRYTAAKKVDWNADGSPNFGRPDTLGTVFAGPSGEKA</sequence>
<keyword evidence="4 5" id="KW-0326">Glycosidase</keyword>
<comment type="caution">
    <text evidence="7">The sequence shown here is derived from an EMBL/GenBank/DDBJ whole genome shotgun (WGS) entry which is preliminary data.</text>
</comment>
<keyword evidence="2 6" id="KW-0732">Signal</keyword>
<dbReference type="GO" id="GO:0004553">
    <property type="term" value="F:hydrolase activity, hydrolyzing O-glycosyl compounds"/>
    <property type="evidence" value="ECO:0007669"/>
    <property type="project" value="InterPro"/>
</dbReference>
<evidence type="ECO:0000313" key="8">
    <source>
        <dbReference type="Proteomes" id="UP001303115"/>
    </source>
</evidence>
<dbReference type="InterPro" id="IPR023296">
    <property type="entry name" value="Glyco_hydro_beta-prop_sf"/>
</dbReference>
<dbReference type="InterPro" id="IPR006710">
    <property type="entry name" value="Glyco_hydro_43"/>
</dbReference>
<evidence type="ECO:0000256" key="4">
    <source>
        <dbReference type="ARBA" id="ARBA00023295"/>
    </source>
</evidence>
<proteinExistence type="inferred from homology"/>
<accession>A0AAN6PEL1</accession>
<gene>
    <name evidence="7" type="ORF">C8A01DRAFT_38590</name>
</gene>
<evidence type="ECO:0000256" key="6">
    <source>
        <dbReference type="SAM" id="SignalP"/>
    </source>
</evidence>
<dbReference type="Pfam" id="PF04616">
    <property type="entry name" value="Glyco_hydro_43"/>
    <property type="match status" value="1"/>
</dbReference>